<accession>A0AAD7MWI9</accession>
<evidence type="ECO:0000313" key="1">
    <source>
        <dbReference type="EMBL" id="KAJ7735154.1"/>
    </source>
</evidence>
<gene>
    <name evidence="1" type="ORF">B0H16DRAFT_133446</name>
</gene>
<dbReference type="EMBL" id="JARKIB010000128">
    <property type="protein sequence ID" value="KAJ7735154.1"/>
    <property type="molecule type" value="Genomic_DNA"/>
</dbReference>
<protein>
    <submittedName>
        <fullName evidence="1">Uncharacterized protein</fullName>
    </submittedName>
</protein>
<comment type="caution">
    <text evidence="1">The sequence shown here is derived from an EMBL/GenBank/DDBJ whole genome shotgun (WGS) entry which is preliminary data.</text>
</comment>
<proteinExistence type="predicted"/>
<sequence length="449" mass="51314">MIPVLYTDDVNNAMTVALYHGPNAEQAWQKDISMHLWLRHPNFVQLYGVASTGHMYAAVFHDDLIPLKQFRDIHCNSPILSLYFRAYWAHEFDAVNHHLISMFNRTLNENKCTLWIRASTRRLCVDDMILNDSMGMMRWSSSYLSPVGWKPGREDIDTMSYNGPNHKAVVISSLALSDYHEFCGRYLSHFSGFFFPAHATATVGMVVKHHSDCEVELPVNIAFLPLLEVQDMSWSWSLPVPCEPDGAPLDLAGELMPDSWRRYNLHQISAAASVKGSIFYYSYFKCSEVWLSQANHIFSSLQIRSNHNQYDRVTFKRVFSPTTRSSCPSQGWLFLCPDAQLRSGPCSFRWPDCAAYWSHDPFGVVRLSPEEAEEAGFPLITLRLWVSGQCWDSIDYAELWKFHQAKGFAPDSQEIARYLGHPLYQLCDEAAVEPPFAHGKLSLSNLNVH</sequence>
<dbReference type="Proteomes" id="UP001215598">
    <property type="component" value="Unassembled WGS sequence"/>
</dbReference>
<keyword evidence="2" id="KW-1185">Reference proteome</keyword>
<reference evidence="1" key="1">
    <citation type="submission" date="2023-03" db="EMBL/GenBank/DDBJ databases">
        <title>Massive genome expansion in bonnet fungi (Mycena s.s.) driven by repeated elements and novel gene families across ecological guilds.</title>
        <authorList>
            <consortium name="Lawrence Berkeley National Laboratory"/>
            <person name="Harder C.B."/>
            <person name="Miyauchi S."/>
            <person name="Viragh M."/>
            <person name="Kuo A."/>
            <person name="Thoen E."/>
            <person name="Andreopoulos B."/>
            <person name="Lu D."/>
            <person name="Skrede I."/>
            <person name="Drula E."/>
            <person name="Henrissat B."/>
            <person name="Morin E."/>
            <person name="Kohler A."/>
            <person name="Barry K."/>
            <person name="LaButti K."/>
            <person name="Morin E."/>
            <person name="Salamov A."/>
            <person name="Lipzen A."/>
            <person name="Mereny Z."/>
            <person name="Hegedus B."/>
            <person name="Baldrian P."/>
            <person name="Stursova M."/>
            <person name="Weitz H."/>
            <person name="Taylor A."/>
            <person name="Grigoriev I.V."/>
            <person name="Nagy L.G."/>
            <person name="Martin F."/>
            <person name="Kauserud H."/>
        </authorList>
    </citation>
    <scope>NUCLEOTIDE SEQUENCE</scope>
    <source>
        <strain evidence="1">CBHHK182m</strain>
    </source>
</reference>
<name>A0AAD7MWI9_9AGAR</name>
<organism evidence="1 2">
    <name type="scientific">Mycena metata</name>
    <dbReference type="NCBI Taxonomy" id="1033252"/>
    <lineage>
        <taxon>Eukaryota</taxon>
        <taxon>Fungi</taxon>
        <taxon>Dikarya</taxon>
        <taxon>Basidiomycota</taxon>
        <taxon>Agaricomycotina</taxon>
        <taxon>Agaricomycetes</taxon>
        <taxon>Agaricomycetidae</taxon>
        <taxon>Agaricales</taxon>
        <taxon>Marasmiineae</taxon>
        <taxon>Mycenaceae</taxon>
        <taxon>Mycena</taxon>
    </lineage>
</organism>
<dbReference type="AlphaFoldDB" id="A0AAD7MWI9"/>
<evidence type="ECO:0000313" key="2">
    <source>
        <dbReference type="Proteomes" id="UP001215598"/>
    </source>
</evidence>